<comment type="function">
    <text evidence="1">This protein catalyzes the committed step to the synthesis of the acidic phospholipids.</text>
</comment>
<dbReference type="GO" id="GO:0005886">
    <property type="term" value="C:plasma membrane"/>
    <property type="evidence" value="ECO:0007669"/>
    <property type="project" value="UniProtKB-SubCell"/>
</dbReference>
<feature type="transmembrane region" description="Helical" evidence="20">
    <location>
        <begin position="68"/>
        <end position="92"/>
    </location>
</feature>
<dbReference type="GO" id="GO:0046474">
    <property type="term" value="P:glycerophospholipid biosynthetic process"/>
    <property type="evidence" value="ECO:0007669"/>
    <property type="project" value="TreeGrafter"/>
</dbReference>
<dbReference type="AlphaFoldDB" id="A0A926EB75"/>
<evidence type="ECO:0000256" key="1">
    <source>
        <dbReference type="ARBA" id="ARBA00003973"/>
    </source>
</evidence>
<evidence type="ECO:0000256" key="20">
    <source>
        <dbReference type="SAM" id="Phobius"/>
    </source>
</evidence>
<evidence type="ECO:0000256" key="7">
    <source>
        <dbReference type="ARBA" id="ARBA00014944"/>
    </source>
</evidence>
<dbReference type="EC" id="2.7.8.5" evidence="6 18"/>
<dbReference type="InterPro" id="IPR000462">
    <property type="entry name" value="CDP-OH_P_trans"/>
</dbReference>
<proteinExistence type="inferred from homology"/>
<keyword evidence="22" id="KW-1185">Reference proteome</keyword>
<comment type="caution">
    <text evidence="21">The sequence shown here is derived from an EMBL/GenBank/DDBJ whole genome shotgun (WGS) entry which is preliminary data.</text>
</comment>
<keyword evidence="13" id="KW-0443">Lipid metabolism</keyword>
<dbReference type="InterPro" id="IPR048254">
    <property type="entry name" value="CDP_ALCOHOL_P_TRANSF_CS"/>
</dbReference>
<dbReference type="PANTHER" id="PTHR14269:SF62">
    <property type="entry name" value="CDP-DIACYLGLYCEROL--GLYCEROL-3-PHOSPHATE 3-PHOSPHATIDYLTRANSFERASE 1, CHLOROPLASTIC"/>
    <property type="match status" value="1"/>
</dbReference>
<sequence>MNLPNKLTMGRIFAIPVFIVVFLMGYKYAAAIIFILAALTDMLDGHIARKHNLVTNFGKLMDPLADKLLVMSALICLVQVEYVPGWMVIVILGREFIITGMRQVAAAQGIVIAAGTTGKIKTITQMIAIPLLILENWPFSLLNFNLPMDTIFLWIALIMTIVSGIEYIAKNKKLFSM</sequence>
<comment type="catalytic activity">
    <reaction evidence="17">
        <text>a CDP-1,2-diacyl-sn-glycerol + sn-glycerol 3-phosphate = a 1,2-diacyl-sn-glycero-3-phospho-(1'-sn-glycero-3'-phosphate) + CMP + H(+)</text>
        <dbReference type="Rhea" id="RHEA:12593"/>
        <dbReference type="ChEBI" id="CHEBI:15378"/>
        <dbReference type="ChEBI" id="CHEBI:57597"/>
        <dbReference type="ChEBI" id="CHEBI:58332"/>
        <dbReference type="ChEBI" id="CHEBI:60110"/>
        <dbReference type="ChEBI" id="CHEBI:60377"/>
        <dbReference type="EC" id="2.7.8.5"/>
    </reaction>
</comment>
<dbReference type="InterPro" id="IPR004570">
    <property type="entry name" value="Phosphatidylglycerol_P_synth"/>
</dbReference>
<organism evidence="21 22">
    <name type="scientific">Lentihominibacter hominis</name>
    <dbReference type="NCBI Taxonomy" id="2763645"/>
    <lineage>
        <taxon>Bacteria</taxon>
        <taxon>Bacillati</taxon>
        <taxon>Bacillota</taxon>
        <taxon>Clostridia</taxon>
        <taxon>Peptostreptococcales</taxon>
        <taxon>Anaerovoracaceae</taxon>
        <taxon>Lentihominibacter</taxon>
    </lineage>
</organism>
<evidence type="ECO:0000256" key="9">
    <source>
        <dbReference type="ARBA" id="ARBA00022516"/>
    </source>
</evidence>
<dbReference type="InterPro" id="IPR043130">
    <property type="entry name" value="CDP-OH_PTrfase_TM_dom"/>
</dbReference>
<evidence type="ECO:0000256" key="19">
    <source>
        <dbReference type="RuleBase" id="RU003750"/>
    </source>
</evidence>
<keyword evidence="11 20" id="KW-0812">Transmembrane</keyword>
<gene>
    <name evidence="21" type="primary">pgsA</name>
    <name evidence="21" type="ORF">H8692_09880</name>
</gene>
<dbReference type="Proteomes" id="UP000610862">
    <property type="component" value="Unassembled WGS sequence"/>
</dbReference>
<dbReference type="FunFam" id="1.20.120.1760:FF:000004">
    <property type="entry name" value="CDP-diacylglycerol--glycerol-3-phosphate 3-phosphatidyltransferase"/>
    <property type="match status" value="1"/>
</dbReference>
<evidence type="ECO:0000313" key="21">
    <source>
        <dbReference type="EMBL" id="MBC8569064.1"/>
    </source>
</evidence>
<dbReference type="Pfam" id="PF01066">
    <property type="entry name" value="CDP-OH_P_transf"/>
    <property type="match status" value="1"/>
</dbReference>
<evidence type="ECO:0000256" key="2">
    <source>
        <dbReference type="ARBA" id="ARBA00004651"/>
    </source>
</evidence>
<dbReference type="Gene3D" id="1.20.120.1760">
    <property type="match status" value="1"/>
</dbReference>
<dbReference type="RefSeq" id="WP_187525615.1">
    <property type="nucleotide sequence ID" value="NZ_JACRTA010000003.1"/>
</dbReference>
<comment type="pathway">
    <text evidence="3">Phospholipid metabolism; phosphatidylglycerol biosynthesis; phosphatidylglycerol from CDP-diacylglycerol: step 1/2.</text>
</comment>
<keyword evidence="14 20" id="KW-0472">Membrane</keyword>
<evidence type="ECO:0000256" key="18">
    <source>
        <dbReference type="NCBIfam" id="TIGR00560"/>
    </source>
</evidence>
<comment type="similarity">
    <text evidence="5 19">Belongs to the CDP-alcohol phosphatidyltransferase class-I family.</text>
</comment>
<evidence type="ECO:0000256" key="16">
    <source>
        <dbReference type="ARBA" id="ARBA00023264"/>
    </source>
</evidence>
<feature type="transmembrane region" description="Helical" evidence="20">
    <location>
        <begin position="104"/>
        <end position="131"/>
    </location>
</feature>
<comment type="subcellular location">
    <subcellularLocation>
        <location evidence="2">Cell membrane</location>
        <topology evidence="2">Multi-pass membrane protein</topology>
    </subcellularLocation>
</comment>
<dbReference type="GO" id="GO:0008444">
    <property type="term" value="F:CDP-diacylglycerol-glycerol-3-phosphate 3-phosphatidyltransferase activity"/>
    <property type="evidence" value="ECO:0007669"/>
    <property type="project" value="UniProtKB-UniRule"/>
</dbReference>
<evidence type="ECO:0000256" key="6">
    <source>
        <dbReference type="ARBA" id="ARBA00013170"/>
    </source>
</evidence>
<evidence type="ECO:0000256" key="17">
    <source>
        <dbReference type="ARBA" id="ARBA00048586"/>
    </source>
</evidence>
<evidence type="ECO:0000256" key="12">
    <source>
        <dbReference type="ARBA" id="ARBA00022989"/>
    </source>
</evidence>
<reference evidence="21" key="1">
    <citation type="submission" date="2020-08" db="EMBL/GenBank/DDBJ databases">
        <title>Genome public.</title>
        <authorList>
            <person name="Liu C."/>
            <person name="Sun Q."/>
        </authorList>
    </citation>
    <scope>NUCLEOTIDE SEQUENCE</scope>
    <source>
        <strain evidence="21">NSJ-24</strain>
    </source>
</reference>
<dbReference type="NCBIfam" id="TIGR00560">
    <property type="entry name" value="pgsA"/>
    <property type="match status" value="1"/>
</dbReference>
<evidence type="ECO:0000256" key="10">
    <source>
        <dbReference type="ARBA" id="ARBA00022679"/>
    </source>
</evidence>
<dbReference type="PROSITE" id="PS00379">
    <property type="entry name" value="CDP_ALCOHOL_P_TRANSF"/>
    <property type="match status" value="1"/>
</dbReference>
<keyword evidence="15" id="KW-0594">Phospholipid biosynthesis</keyword>
<evidence type="ECO:0000256" key="15">
    <source>
        <dbReference type="ARBA" id="ARBA00023209"/>
    </source>
</evidence>
<feature type="transmembrane region" description="Helical" evidence="20">
    <location>
        <begin position="151"/>
        <end position="169"/>
    </location>
</feature>
<keyword evidence="10 19" id="KW-0808">Transferase</keyword>
<evidence type="ECO:0000313" key="22">
    <source>
        <dbReference type="Proteomes" id="UP000610862"/>
    </source>
</evidence>
<evidence type="ECO:0000256" key="4">
    <source>
        <dbReference type="ARBA" id="ARBA00005189"/>
    </source>
</evidence>
<evidence type="ECO:0000256" key="13">
    <source>
        <dbReference type="ARBA" id="ARBA00023098"/>
    </source>
</evidence>
<protein>
    <recommendedName>
        <fullName evidence="7 18">CDP-diacylglycerol--glycerol-3-phosphate 3-phosphatidyltransferase</fullName>
        <ecNumber evidence="6 18">2.7.8.5</ecNumber>
    </recommendedName>
</protein>
<accession>A0A926EB75</accession>
<dbReference type="InterPro" id="IPR050324">
    <property type="entry name" value="CDP-alcohol_PTase-I"/>
</dbReference>
<name>A0A926EB75_9FIRM</name>
<keyword evidence="12 20" id="KW-1133">Transmembrane helix</keyword>
<evidence type="ECO:0000256" key="11">
    <source>
        <dbReference type="ARBA" id="ARBA00022692"/>
    </source>
</evidence>
<dbReference type="EMBL" id="JACRTA010000003">
    <property type="protein sequence ID" value="MBC8569064.1"/>
    <property type="molecule type" value="Genomic_DNA"/>
</dbReference>
<comment type="pathway">
    <text evidence="4">Lipid metabolism.</text>
</comment>
<evidence type="ECO:0000256" key="5">
    <source>
        <dbReference type="ARBA" id="ARBA00010441"/>
    </source>
</evidence>
<keyword evidence="16" id="KW-1208">Phospholipid metabolism</keyword>
<dbReference type="PIRSF" id="PIRSF000847">
    <property type="entry name" value="Phos_ph_gly_syn"/>
    <property type="match status" value="1"/>
</dbReference>
<feature type="transmembrane region" description="Helical" evidence="20">
    <location>
        <begin position="12"/>
        <end position="39"/>
    </location>
</feature>
<evidence type="ECO:0000256" key="3">
    <source>
        <dbReference type="ARBA" id="ARBA00005042"/>
    </source>
</evidence>
<evidence type="ECO:0000256" key="14">
    <source>
        <dbReference type="ARBA" id="ARBA00023136"/>
    </source>
</evidence>
<dbReference type="PANTHER" id="PTHR14269">
    <property type="entry name" value="CDP-DIACYLGLYCEROL--GLYCEROL-3-PHOSPHATE 3-PHOSPHATIDYLTRANSFERASE-RELATED"/>
    <property type="match status" value="1"/>
</dbReference>
<evidence type="ECO:0000256" key="8">
    <source>
        <dbReference type="ARBA" id="ARBA00022475"/>
    </source>
</evidence>
<keyword evidence="9" id="KW-0444">Lipid biosynthesis</keyword>
<keyword evidence="8" id="KW-1003">Cell membrane</keyword>